<keyword evidence="1" id="KW-0472">Membrane</keyword>
<dbReference type="EMBL" id="JACHNB010000001">
    <property type="protein sequence ID" value="MBB4744345.1"/>
    <property type="molecule type" value="Genomic_DNA"/>
</dbReference>
<reference evidence="2 3" key="1">
    <citation type="submission" date="2020-08" db="EMBL/GenBank/DDBJ databases">
        <title>Sequencing the genomes of 1000 actinobacteria strains.</title>
        <authorList>
            <person name="Klenk H.-P."/>
        </authorList>
    </citation>
    <scope>NUCLEOTIDE SEQUENCE [LARGE SCALE GENOMIC DNA]</scope>
    <source>
        <strain evidence="2 3">DSM 45809</strain>
    </source>
</reference>
<gene>
    <name evidence="2" type="ORF">BJY16_007804</name>
</gene>
<feature type="transmembrane region" description="Helical" evidence="1">
    <location>
        <begin position="269"/>
        <end position="302"/>
    </location>
</feature>
<evidence type="ECO:0000313" key="2">
    <source>
        <dbReference type="EMBL" id="MBB4744345.1"/>
    </source>
</evidence>
<evidence type="ECO:0000313" key="3">
    <source>
        <dbReference type="Proteomes" id="UP000546162"/>
    </source>
</evidence>
<feature type="transmembrane region" description="Helical" evidence="1">
    <location>
        <begin position="392"/>
        <end position="411"/>
    </location>
</feature>
<name>A0A7W7MC13_9ACTN</name>
<keyword evidence="1" id="KW-1133">Transmembrane helix</keyword>
<feature type="transmembrane region" description="Helical" evidence="1">
    <location>
        <begin position="214"/>
        <end position="232"/>
    </location>
</feature>
<feature type="transmembrane region" description="Helical" evidence="1">
    <location>
        <begin position="417"/>
        <end position="437"/>
    </location>
</feature>
<feature type="transmembrane region" description="Helical" evidence="1">
    <location>
        <begin position="162"/>
        <end position="185"/>
    </location>
</feature>
<accession>A0A7W7MC13</accession>
<feature type="transmembrane region" description="Helical" evidence="1">
    <location>
        <begin position="25"/>
        <end position="44"/>
    </location>
</feature>
<keyword evidence="3" id="KW-1185">Reference proteome</keyword>
<evidence type="ECO:0000256" key="1">
    <source>
        <dbReference type="SAM" id="Phobius"/>
    </source>
</evidence>
<comment type="caution">
    <text evidence="2">The sequence shown here is derived from an EMBL/GenBank/DDBJ whole genome shotgun (WGS) entry which is preliminary data.</text>
</comment>
<proteinExistence type="predicted"/>
<dbReference type="RefSeq" id="WP_185044513.1">
    <property type="nucleotide sequence ID" value="NZ_BAABFG010000005.1"/>
</dbReference>
<feature type="transmembrane region" description="Helical" evidence="1">
    <location>
        <begin position="365"/>
        <end position="385"/>
    </location>
</feature>
<feature type="transmembrane region" description="Helical" evidence="1">
    <location>
        <begin position="309"/>
        <end position="330"/>
    </location>
</feature>
<sequence>MTTLADAERTVVLTAPRPARPAGKLLAWLPLLGLPVAFAAIRGLDVSDLGDYGLLPALPWLWYAGLALVLIGAARSMVAPVFRAPLAVAYVAAIVLLLYGTMPFLAQAPDFPYVYKHMGVTEYITAHGSVDWSIDIYHRWPGFFAFGAFLSWITGTATPESYVGWFEVVFPLVHGVLVAGIGTALTGRRRIGWAAATIFVTANWVGQEYYSPQTFTYTLALAIFWIAVRHLGDSRPTPIGRLAERWAGRLVRRPVTAASRIDGGRWPRAWAITVLLVLFAVVVVSHQLSPFMIILTVTALVLLGRIRPWWLPLALGAVAAAYLVFHFGYIQERYGIFSGLNPFKNAAHLATYDVSPVLGKRINGWAGRALTAFLLLGCAGLVWVARRMDLRLAVGLAVAAFSPFALLFGQGYGGEGILRVILFWLPWASIAVALLVAREPVPTRRRAPAGVAAGLVLLLSAALFVPAWLGSAELSLVSRSEAQAMAWFYRNAAPGSVLVAAAPGTPLRGAPNYYEFRGPKSDDDPNLLRTEVMRYRALGSPEDVDQIKYIINNYSANGYVIFAPILTRYAHVFQLTPDGALADLERAVAASPQFKRIYADGGVTIYELVTS</sequence>
<keyword evidence="1" id="KW-0812">Transmembrane</keyword>
<organism evidence="2 3">
    <name type="scientific">Actinoplanes octamycinicus</name>
    <dbReference type="NCBI Taxonomy" id="135948"/>
    <lineage>
        <taxon>Bacteria</taxon>
        <taxon>Bacillati</taxon>
        <taxon>Actinomycetota</taxon>
        <taxon>Actinomycetes</taxon>
        <taxon>Micromonosporales</taxon>
        <taxon>Micromonosporaceae</taxon>
        <taxon>Actinoplanes</taxon>
    </lineage>
</organism>
<protein>
    <submittedName>
        <fullName evidence="2">Uncharacterized protein</fullName>
    </submittedName>
</protein>
<dbReference type="AlphaFoldDB" id="A0A7W7MC13"/>
<feature type="transmembrane region" description="Helical" evidence="1">
    <location>
        <begin position="449"/>
        <end position="469"/>
    </location>
</feature>
<feature type="transmembrane region" description="Helical" evidence="1">
    <location>
        <begin position="56"/>
        <end position="74"/>
    </location>
</feature>
<feature type="transmembrane region" description="Helical" evidence="1">
    <location>
        <begin position="86"/>
        <end position="106"/>
    </location>
</feature>
<dbReference type="Proteomes" id="UP000546162">
    <property type="component" value="Unassembled WGS sequence"/>
</dbReference>